<evidence type="ECO:0000313" key="7">
    <source>
        <dbReference type="Proteomes" id="UP000694300"/>
    </source>
</evidence>
<dbReference type="PANTHER" id="PTHR30055">
    <property type="entry name" value="HTH-TYPE TRANSCRIPTIONAL REGULATOR RUTR"/>
    <property type="match status" value="1"/>
</dbReference>
<evidence type="ECO:0000256" key="2">
    <source>
        <dbReference type="ARBA" id="ARBA00023125"/>
    </source>
</evidence>
<dbReference type="EMBL" id="JADQDF010000001">
    <property type="protein sequence ID" value="MBW0129292.1"/>
    <property type="molecule type" value="Genomic_DNA"/>
</dbReference>
<keyword evidence="1" id="KW-0805">Transcription regulation</keyword>
<proteinExistence type="predicted"/>
<evidence type="ECO:0000259" key="5">
    <source>
        <dbReference type="PROSITE" id="PS50977"/>
    </source>
</evidence>
<dbReference type="Pfam" id="PF00440">
    <property type="entry name" value="TetR_N"/>
    <property type="match status" value="1"/>
</dbReference>
<reference evidence="6 7" key="1">
    <citation type="submission" date="2020-11" db="EMBL/GenBank/DDBJ databases">
        <title>Pseudonocardia abyssalis sp. nov. and Pseudonocardia oceani sp. nov., description and phylogenomic analysis of two novel actinomycetes isolated from the deep Southern Ocean.</title>
        <authorList>
            <person name="Parra J."/>
        </authorList>
    </citation>
    <scope>NUCLEOTIDE SEQUENCE [LARGE SCALE GENOMIC DNA]</scope>
    <source>
        <strain evidence="7">KRD185</strain>
    </source>
</reference>
<dbReference type="InterPro" id="IPR041583">
    <property type="entry name" value="TetR_C_31"/>
</dbReference>
<dbReference type="InterPro" id="IPR050109">
    <property type="entry name" value="HTH-type_TetR-like_transc_reg"/>
</dbReference>
<keyword evidence="3" id="KW-0804">Transcription</keyword>
<evidence type="ECO:0000256" key="1">
    <source>
        <dbReference type="ARBA" id="ARBA00023015"/>
    </source>
</evidence>
<dbReference type="PROSITE" id="PS50977">
    <property type="entry name" value="HTH_TETR_2"/>
    <property type="match status" value="1"/>
</dbReference>
<evidence type="ECO:0000313" key="6">
    <source>
        <dbReference type="EMBL" id="MBW0129292.1"/>
    </source>
</evidence>
<keyword evidence="2 4" id="KW-0238">DNA-binding</keyword>
<feature type="domain" description="HTH tetR-type" evidence="5">
    <location>
        <begin position="11"/>
        <end position="71"/>
    </location>
</feature>
<evidence type="ECO:0000256" key="4">
    <source>
        <dbReference type="PROSITE-ProRule" id="PRU00335"/>
    </source>
</evidence>
<feature type="DNA-binding region" description="H-T-H motif" evidence="4">
    <location>
        <begin position="34"/>
        <end position="53"/>
    </location>
</feature>
<sequence>MPEATATDRGRQVRQRLRVAASELVPELGWAGVSTRLLAQRAGVAPGLVHYHFSSLHALLREAVLEVMRELLGQLATRLEQTDSLDAGLDVILGSVGACTDRDPTSLLFAEAYLAAARDEQMREALAALLTDLRRTVAHWLNRHSHPTPDHTALVLAAALDGLLLHRALDPGLTPARVAPVLRRLLHLHGDE</sequence>
<name>A0ABS6UAM2_9PSEU</name>
<dbReference type="InterPro" id="IPR001647">
    <property type="entry name" value="HTH_TetR"/>
</dbReference>
<organism evidence="6 7">
    <name type="scientific">Pseudonocardia oceani</name>
    <dbReference type="NCBI Taxonomy" id="2792013"/>
    <lineage>
        <taxon>Bacteria</taxon>
        <taxon>Bacillati</taxon>
        <taxon>Actinomycetota</taxon>
        <taxon>Actinomycetes</taxon>
        <taxon>Pseudonocardiales</taxon>
        <taxon>Pseudonocardiaceae</taxon>
        <taxon>Pseudonocardia</taxon>
    </lineage>
</organism>
<comment type="caution">
    <text evidence="6">The sequence shown here is derived from an EMBL/GenBank/DDBJ whole genome shotgun (WGS) entry which is preliminary data.</text>
</comment>
<evidence type="ECO:0000256" key="3">
    <source>
        <dbReference type="ARBA" id="ARBA00023163"/>
    </source>
</evidence>
<keyword evidence="7" id="KW-1185">Reference proteome</keyword>
<dbReference type="Pfam" id="PF17940">
    <property type="entry name" value="TetR_C_31"/>
    <property type="match status" value="1"/>
</dbReference>
<dbReference type="Proteomes" id="UP000694300">
    <property type="component" value="Unassembled WGS sequence"/>
</dbReference>
<gene>
    <name evidence="6" type="ORF">I4I82_16615</name>
</gene>
<dbReference type="PANTHER" id="PTHR30055:SF234">
    <property type="entry name" value="HTH-TYPE TRANSCRIPTIONAL REGULATOR BETI"/>
    <property type="match status" value="1"/>
</dbReference>
<protein>
    <submittedName>
        <fullName evidence="6">TetR/AcrR family transcriptional regulator</fullName>
    </submittedName>
</protein>
<accession>A0ABS6UAM2</accession>